<feature type="region of interest" description="Disordered" evidence="2">
    <location>
        <begin position="4819"/>
        <end position="4868"/>
    </location>
</feature>
<feature type="compositionally biased region" description="Basic and acidic residues" evidence="2">
    <location>
        <begin position="2523"/>
        <end position="2547"/>
    </location>
</feature>
<keyword evidence="1" id="KW-0175">Coiled coil</keyword>
<feature type="compositionally biased region" description="Polar residues" evidence="2">
    <location>
        <begin position="4117"/>
        <end position="4133"/>
    </location>
</feature>
<feature type="compositionally biased region" description="Basic and acidic residues" evidence="2">
    <location>
        <begin position="2665"/>
        <end position="2684"/>
    </location>
</feature>
<feature type="compositionally biased region" description="Basic and acidic residues" evidence="2">
    <location>
        <begin position="3403"/>
        <end position="3415"/>
    </location>
</feature>
<feature type="compositionally biased region" description="Polar residues" evidence="2">
    <location>
        <begin position="4039"/>
        <end position="4049"/>
    </location>
</feature>
<feature type="compositionally biased region" description="Polar residues" evidence="2">
    <location>
        <begin position="2274"/>
        <end position="2283"/>
    </location>
</feature>
<proteinExistence type="predicted"/>
<evidence type="ECO:0000256" key="2">
    <source>
        <dbReference type="SAM" id="MobiDB-lite"/>
    </source>
</evidence>
<feature type="compositionally biased region" description="Low complexity" evidence="2">
    <location>
        <begin position="3530"/>
        <end position="3572"/>
    </location>
</feature>
<feature type="compositionally biased region" description="Basic and acidic residues" evidence="2">
    <location>
        <begin position="2186"/>
        <end position="2202"/>
    </location>
</feature>
<feature type="compositionally biased region" description="Polar residues" evidence="2">
    <location>
        <begin position="2364"/>
        <end position="2374"/>
    </location>
</feature>
<feature type="compositionally biased region" description="Basic and acidic residues" evidence="2">
    <location>
        <begin position="1183"/>
        <end position="1197"/>
    </location>
</feature>
<feature type="region of interest" description="Disordered" evidence="2">
    <location>
        <begin position="3377"/>
        <end position="3416"/>
    </location>
</feature>
<feature type="compositionally biased region" description="Polar residues" evidence="2">
    <location>
        <begin position="4205"/>
        <end position="4217"/>
    </location>
</feature>
<feature type="compositionally biased region" description="Basic and acidic residues" evidence="2">
    <location>
        <begin position="2810"/>
        <end position="2827"/>
    </location>
</feature>
<feature type="compositionally biased region" description="Basic and acidic residues" evidence="2">
    <location>
        <begin position="1879"/>
        <end position="1923"/>
    </location>
</feature>
<feature type="compositionally biased region" description="Basic and acidic residues" evidence="2">
    <location>
        <begin position="2161"/>
        <end position="2179"/>
    </location>
</feature>
<feature type="compositionally biased region" description="Polar residues" evidence="2">
    <location>
        <begin position="4899"/>
        <end position="4909"/>
    </location>
</feature>
<feature type="compositionally biased region" description="Basic and acidic residues" evidence="2">
    <location>
        <begin position="1092"/>
        <end position="1111"/>
    </location>
</feature>
<feature type="compositionally biased region" description="Polar residues" evidence="2">
    <location>
        <begin position="4074"/>
        <end position="4083"/>
    </location>
</feature>
<feature type="compositionally biased region" description="Basic and acidic residues" evidence="2">
    <location>
        <begin position="3434"/>
        <end position="3452"/>
    </location>
</feature>
<feature type="region of interest" description="Disordered" evidence="2">
    <location>
        <begin position="4594"/>
        <end position="4625"/>
    </location>
</feature>
<feature type="region of interest" description="Disordered" evidence="2">
    <location>
        <begin position="4343"/>
        <end position="4379"/>
    </location>
</feature>
<feature type="compositionally biased region" description="Acidic residues" evidence="2">
    <location>
        <begin position="4016"/>
        <end position="4033"/>
    </location>
</feature>
<feature type="compositionally biased region" description="Basic and acidic residues" evidence="2">
    <location>
        <begin position="986"/>
        <end position="1009"/>
    </location>
</feature>
<feature type="compositionally biased region" description="Basic and acidic residues" evidence="2">
    <location>
        <begin position="2448"/>
        <end position="2461"/>
    </location>
</feature>
<feature type="compositionally biased region" description="Basic and acidic residues" evidence="2">
    <location>
        <begin position="1568"/>
        <end position="1577"/>
    </location>
</feature>
<feature type="compositionally biased region" description="Basic and acidic residues" evidence="2">
    <location>
        <begin position="2256"/>
        <end position="2272"/>
    </location>
</feature>
<feature type="region of interest" description="Disordered" evidence="2">
    <location>
        <begin position="3628"/>
        <end position="3655"/>
    </location>
</feature>
<feature type="compositionally biased region" description="Basic and acidic residues" evidence="2">
    <location>
        <begin position="1594"/>
        <end position="1607"/>
    </location>
</feature>
<feature type="region of interest" description="Disordered" evidence="2">
    <location>
        <begin position="3434"/>
        <end position="3603"/>
    </location>
</feature>
<feature type="compositionally biased region" description="Basic and acidic residues" evidence="2">
    <location>
        <begin position="3259"/>
        <end position="3275"/>
    </location>
</feature>
<feature type="region of interest" description="Disordered" evidence="2">
    <location>
        <begin position="3244"/>
        <end position="3317"/>
    </location>
</feature>
<feature type="region of interest" description="Disordered" evidence="2">
    <location>
        <begin position="3129"/>
        <end position="3171"/>
    </location>
</feature>
<feature type="region of interest" description="Disordered" evidence="2">
    <location>
        <begin position="3995"/>
        <end position="4247"/>
    </location>
</feature>
<feature type="region of interest" description="Disordered" evidence="2">
    <location>
        <begin position="4899"/>
        <end position="5009"/>
    </location>
</feature>
<comment type="caution">
    <text evidence="3">The sequence shown here is derived from an EMBL/GenBank/DDBJ whole genome shotgun (WGS) entry which is preliminary data.</text>
</comment>
<feature type="compositionally biased region" description="Polar residues" evidence="2">
    <location>
        <begin position="1"/>
        <end position="25"/>
    </location>
</feature>
<feature type="compositionally biased region" description="Polar residues" evidence="2">
    <location>
        <begin position="919"/>
        <end position="928"/>
    </location>
</feature>
<feature type="compositionally biased region" description="Basic and acidic residues" evidence="2">
    <location>
        <begin position="2766"/>
        <end position="2799"/>
    </location>
</feature>
<feature type="compositionally biased region" description="Acidic residues" evidence="2">
    <location>
        <begin position="1844"/>
        <end position="1855"/>
    </location>
</feature>
<feature type="compositionally biased region" description="Basic and acidic residues" evidence="2">
    <location>
        <begin position="2091"/>
        <end position="2100"/>
    </location>
</feature>
<feature type="compositionally biased region" description="Basic and acidic residues" evidence="2">
    <location>
        <begin position="2857"/>
        <end position="2879"/>
    </location>
</feature>
<feature type="compositionally biased region" description="Basic and acidic residues" evidence="2">
    <location>
        <begin position="2692"/>
        <end position="2704"/>
    </location>
</feature>
<feature type="compositionally biased region" description="Basic and acidic residues" evidence="2">
    <location>
        <begin position="960"/>
        <end position="969"/>
    </location>
</feature>
<feature type="region of interest" description="Disordered" evidence="2">
    <location>
        <begin position="3907"/>
        <end position="3934"/>
    </location>
</feature>
<feature type="compositionally biased region" description="Basic and acidic residues" evidence="2">
    <location>
        <begin position="1642"/>
        <end position="1655"/>
    </location>
</feature>
<feature type="compositionally biased region" description="Polar residues" evidence="2">
    <location>
        <begin position="1944"/>
        <end position="1962"/>
    </location>
</feature>
<feature type="region of interest" description="Disordered" evidence="2">
    <location>
        <begin position="1732"/>
        <end position="2829"/>
    </location>
</feature>
<dbReference type="Proteomes" id="UP000663852">
    <property type="component" value="Unassembled WGS sequence"/>
</dbReference>
<feature type="compositionally biased region" description="Low complexity" evidence="2">
    <location>
        <begin position="2574"/>
        <end position="2584"/>
    </location>
</feature>
<sequence>MTANAESNLSSSMSQYEGTNASTRPSRIDMIPQSPVHQRRLPLPNTLTFEQSITNLLEKESPLLQSELLTAEHELSVLRSRLAVNEGVTAVTGTILESLKEQFEPHHKVDIATSPLDIYKHSLFNQSLAVQTSPMIESFPEIPESVEIHYDAQAPKSPYLLVKAKNLFWIAQPIPVSEAETHLQKFSSPVMKRATVKLPPAFDQTFLTDSETEEELVAAEEPNKRQPPPVEEKPLTIENVQRLADKHLQKLKQSENSWSMEVIPPSVVEETNSPTRGKSTHQDSVVTSAGNLSTLPIKPTSELIEEDLKTEISPEDQRSFPDVKEQISEMKTIRSSSLLQIEDQIEQFDDKIDELYSIIDYLKNNQFTAANFQDTLTKIHDLKALMSDIQLSKTDELRIEYELDELENLFQTINENLQNNAHQEDYSLIELFEQNVNELRRIINDIKSSKIEDLQSTRTDIVEQESKVSAENDWTPEQMAEYFHRGPDGRLLSPRQSQSHLIPEDPVITRDVFFEGDKPPREKKTSLTHTTHLIPEEARISADSFYEGDIHRSFYHKETKDKDTSEHEKPLIPESPLVSGDVFYEGDPHRSLFIERAPSIHAERQLRSPSPPPSIDNLREIMSDLMLAASWTKKPTKIEEQSGKEDEEILAESFITTEQRHPPATSYEIVHEIENFPLSSSAIQIEEPDTISPFSAEIPIVIHRTILTRQETENWPQEESQMIEETTGELEKITHEVRSHAQDWIQSSNQRKEVYGEQYRPERRFSEEFPPITTLQQQSTTSEMELKQPTEEIEDETIEDVSHDYEHRDENDQSHIERTWSTDKIFEPSSTMETEHESSIRTPDQTHEKLISDDTTVEQEQDQQSGKFYIGTLQDIKQEETSADQHEVESDVQDRHELQSELSSEKVAIDEVRFERKPSVQQIITGSTEHIEDEDEKHEEPNYSSQQHISVDQAFLRSSLIDDKGHQDDQFSSDKGTVIIPGETFEQERRDIEDDHKLEPRRSSERAHTESPQPSEHEEDDHQVEDKMKFEVPVDKNVETDEKSISRKVSTTSSRSSKHEEDVLESSQDIQSHMYEKEKRLSAEESPVAAQHESESFHFNEHTIESSRESEHNDDEQTDQDFPEEKRRIEQISVTPLNVVEHEEDKHELVRTPSVEEPHSQSPRPSEHEQPTMQTELQEEDQHEEHHYEQERLRHENVIQSLSHDTHVDETYEQQLARTPSSEKSLSNSHRFSEHEEQEEQQLEQQSNIDHTVVHPSSDFTYRQDEHEQRLTRTPSVEKLHQESPYISEPEEEEKEYLEQRSNIHQTSVSSVSNFPHTEIELEHELARTSSSEKLRSHSPQISEHGEQGDHLEQQQQRNAHESRASPSSDLPHEEEDHQQSSVDEMVVQPTSEFTYHQDEHGMELVLTPSTEEIRSQPSHISEHEEPEEEEQQQQHRFERQPSIEKSATETVSHVTHTDETYEQQLVRTPSVEQLRSESSQSSKHEKESYLEQPEAADETNTQLSSQAKHIEETHEQQLIRTPSIDKSRSTSIHSSEHEEYEQHENEHHLERQTNVYNAVLSPSAEFTHTEKERRQELPWTPSVEEPQSLSRQSSEHEEIEVEHQLERQAPSDIIHVEDEQKQQLMQTPSIEKPRSASIQSSEHDEEPRLERQASIDKTVIPPSADFAQVADEHKEELSKTSVVEQHRSESPQCSEHEEYQEEHHFEQQLSGEKILATGFGHVEAEYKQELLRTPSVEEHRLERQSSIDKTVIPSSADFIHVDEKHKEELLRTPSIEEPRSTSRQSSEHEEQVEEEHQHERQSSIHDIVTEQPPHTTHVEDEYKQELLRTPSVEQQPHSQSFELGEDEEHEEHDEKEEHRLERQSSIDKTVIPSSADFIHVDEKHKEELLRTPNIEELRSTSRQSSEHEEQVKEEHQHERQPNIDDIATEQPPHTIHVEDEQKQQLAQSPTNEKSLSASLQFSEHEEEHRSVDSESEDGKDEENRLERQRSLDRIVSTQPPHVTHAEDEHTEEQLLRTPSIEEPRSKSPRYSEHEEEENHDEQERYVDEAHVQPMFDVKHTKQEQLVRTPSVEKVLSASLQSSEHEEEIEEPHLKREPSTDKTSVQPSQSTIGKEHQQEHETAFEQSPVISERSIVYEEDHQSERKSEFSQQEPEAEEDIVEKVVDLHTEQQHPVERINIESSPMIEEKEFQHEQFSIDKETAISPVSATLTRTDMKSPQFSEHEDEEDQFEKSVSSKQSLIEEEYVSERPTSLETVHRESRRSSEDDHGHQYEYQQHSITEQTHAESPASSEDKHDIQVLKPEHIAVDTHQSVEPEEEKYQSERKVSSDQINMEPSPKVEQHKDFYERYPSTQSAGEEKSEVTDQSSLQSSQHIAEEHFVADDDDDDDNDVIMKTSHEDEKEEISSTVQPSKRDSHKSTEDEEHETQRRLSEHRTSAESLPSSDTEMETKEDRTRYEKQSSAEQVPADSHPTAEGHESAIGTIEHKDDKMSDVKFIVASAPSSSFEEDRESQDFNLEPSHTTAEDRADAFEQRHDDQDKSDQKVTVHDTVAVSSHEAEQHPFGREESTEEIITKSSPTIETIPQTFATSPDETEKYETRIEHDYKPVSYPSSERIDTRSPPATEHDEDQYPDEFITEEVKSETEDMHKLEEEKPTPDESFTQSSHEDDGELPKEVIHASHISDAEEEEQYQSEHEHSTDHLVAEEVSPIIESKHFAPSTSQDEEELPSPSEQRRSSIDQLSAEPTPALSSKTSSAKTEEEATEQEFARRLSVDKVSNKSRVDSESEEERRDEESKAQPDQDILASSQELEEHKTFDHSITETHQEETNDFTRLLSAEQVALSFPQILNEGQVERSPSVEKKSSIESPDEHAPEDHHITETSPKQQYPYESFPSQDEPFHMESAKSFEREISDENFANVQSSVRSDEDEVESEQLKRPEPWTQSAFQREEIYGDKYRPAKYALDSPVAENPESSLISHVQHSSIISRTIPSYQGDEELEHEDEDDFRPTHLDISLPVEQDKNLFKTSTPDTEYILSKSDRDDQYEKVLEQTSQKFVSRILDEAVNETVEQDRNYSLYQTATGIVNDVLDNVYTKYDDEIPSSQRDETTSADVSISDLTDWSSLVKNVPDAITEEKPTQLTSSGSDRVDVEKEEEHLTSDDEEKDKSIENITGEPYLSITDAATAKSTHELADLMQELHKFEQEINDNIDIIRSSSPSASSSMSDNDEIRHYDVTIPPVIELQPTEDNLHLPESTTRIVDQPDKATDAPEQHDEKALQSASVDSLSRDILQYRHDSQSGESHQTERRPSSPPGSPLLKNEFVHVTCSSMSDVDEAQKQLQHEQDDHPGLQKMIIDVIQQARVNVQGEHLDIPQIRKKSIPTLSTDQRRAPHIQSSGTSISDDLDYSHEDSTGDRSSELAAQLDYLRRMSRYEHLMDEQQQRDGTEADPTDGKDNVSQTTVGDEEAEFASNHYLKSVREEQLPSDEDEDDEMKKKSKRQSITDDHDKSLSEHHDSDDDDDDHDHKGDKPLVSSITQETTSSESQQQQPSTSNESNQKQTYQSSHQQQQQQQSQQEMEMSTDSINEEMIISQDSLKQQSSDSLDSEQELKIISPKTPVEPPNETYDFIVKQHQSEPTPSQMMKKYYDDDESNDLKPSANRYPLISNEIDIGQLPVIHARRTASENSLFSTSSTPLHMYDGHSLSASCLTDKDELTPSNEYMDDQQQILYDESQKNQQIYRETTRKDVDDDNLEFNPSSSPSTSAVGFFDRVKAFVAKPVEIVQEVMENRRKQRSTSSLNSNSDFTEKQLVDNENESLTSSPQQHFHSAYELHDDEQNKLVRSPELYEIDNINNLDQTTLPHLHAQNRTQSEVVLPTNGSKRDSLVAANNEVSEGFLPTISKDNSLEFIHQQHQRHSTPYDDAVEKESSPEHSESCSLPTSAFLDTFEPTSSCQRPLALNAPGQQLQEKADETMTEEEFDILTSDYVNQVLTDVVAQMTGEHDDSSHSNKSDHQLGDGTSSDDDDDDDEDELREEGEDEHKQSQIPTDTSSFGFNDHYSADESSNTRDQSADEDHSARSSTTTTPTKNLRHSYTDAEILNLEQSPKALSPLPPPPVIVRHGSQSDTGTYFSAISPSSGGEYVDVRSTNSTVDDDKVRLQPPTQSNSSQYLTADDETPNFLTSDDNDYADESGTINPGYDDSSSDEKQSNETQSLFSSTTTNEKLREEKYSGEGEESSGGNQEATQRRKRSNEQRFSLLNDATGNLSENISSKSVSFKLDTNDISPRSPRLPPGSSGFTSGNFHREESVDSLNGDSNEKQLIKSIQEEILRTNLATLKTDLELGESQTYPLASTPPLESPKMQTTTKTVSHSDYDAGSESDRDSSLLDSIKSTIHIQLDDIYQEKETLIDQIKLKFERSLDRLIEKTLAGDDDTNKSDIISPFTDQSLNQSLPTSEPAAAITTTTATNLIHAHSEQQLQACPDELDYGTLQRFSSDSCIIIRVPEQYTPSSTLFFDQLKAEQLEQKPTIIEKPTSAFSFYTKQELPQPSSSPIEMLTVKTELIENISPINRYTPRSLDDSALDFGERDIGDVSDEFVLVKNSSPSTNPKEIKTDTPSNSSSSSSDKHESPDLIDILQHQCEYPPLDTGFDLRSGTTLETVYESPELRQDEIKPALSTLSLTTSDILRPYSTEHNSSNTPNTDDSLMEFERIEMELLKNPSSTNVTDAAREIRSSVDLLIQQHETNENTNNNNKVESFIEKHFSSVDNDVQNVLNDILDMAGDLTNSISSQSDATTVIEKSQRHSIDDDFVEITHEDLQSQEQNLFSSDEDIRQHQTASSSHDKRRLSAPTHDQPTRRIKTPSSSSSSSSSFSSTSRSVIYSQQHSISSYPQQRILQAETDLASFRQQPQTQSATDLPFLPPFVNANPVRSRHQSSASVSSSPSVSQTELSTSQPKKKTHSHPGSLGGHHQSPRSTLPKEGVTSSPLTSMSSHSSSSSHHSDDCYCADPSTSQQH</sequence>
<feature type="compositionally biased region" description="Basic and acidic residues" evidence="2">
    <location>
        <begin position="4365"/>
        <end position="4379"/>
    </location>
</feature>
<feature type="region of interest" description="Disordered" evidence="2">
    <location>
        <begin position="2848"/>
        <end position="2949"/>
    </location>
</feature>
<feature type="compositionally biased region" description="Basic and acidic residues" evidence="2">
    <location>
        <begin position="2292"/>
        <end position="2328"/>
    </location>
</feature>
<feature type="region of interest" description="Disordered" evidence="2">
    <location>
        <begin position="212"/>
        <end position="231"/>
    </location>
</feature>
<feature type="compositionally biased region" description="Basic and acidic residues" evidence="2">
    <location>
        <begin position="1963"/>
        <end position="1973"/>
    </location>
</feature>
<feature type="region of interest" description="Disordered" evidence="2">
    <location>
        <begin position="1"/>
        <end position="29"/>
    </location>
</feature>
<evidence type="ECO:0000256" key="1">
    <source>
        <dbReference type="SAM" id="Coils"/>
    </source>
</evidence>
<feature type="compositionally biased region" description="Basic and acidic residues" evidence="2">
    <location>
        <begin position="876"/>
        <end position="918"/>
    </location>
</feature>
<feature type="compositionally biased region" description="Low complexity" evidence="2">
    <location>
        <begin position="4978"/>
        <end position="4992"/>
    </location>
</feature>
<feature type="compositionally biased region" description="Polar residues" evidence="2">
    <location>
        <begin position="2205"/>
        <end position="2221"/>
    </location>
</feature>
<feature type="compositionally biased region" description="Acidic residues" evidence="2">
    <location>
        <begin position="1112"/>
        <end position="1122"/>
    </location>
</feature>
<feature type="compositionally biased region" description="Polar residues" evidence="2">
    <location>
        <begin position="1499"/>
        <end position="1508"/>
    </location>
</feature>
<feature type="compositionally biased region" description="Basic and acidic residues" evidence="2">
    <location>
        <begin position="2042"/>
        <end position="2065"/>
    </location>
</feature>
<feature type="compositionally biased region" description="Basic and acidic residues" evidence="2">
    <location>
        <begin position="1024"/>
        <end position="1045"/>
    </location>
</feature>
<feature type="compositionally biased region" description="Low complexity" evidence="2">
    <location>
        <begin position="4857"/>
        <end position="4868"/>
    </location>
</feature>
<feature type="compositionally biased region" description="Basic and acidic residues" evidence="2">
    <location>
        <begin position="1760"/>
        <end position="1804"/>
    </location>
</feature>
<feature type="compositionally biased region" description="Basic and acidic residues" evidence="2">
    <location>
        <begin position="1074"/>
        <end position="1083"/>
    </location>
</feature>
<feature type="compositionally biased region" description="Basic and acidic residues" evidence="2">
    <location>
        <begin position="2556"/>
        <end position="2567"/>
    </location>
</feature>
<feature type="region of interest" description="Disordered" evidence="2">
    <location>
        <begin position="4274"/>
        <end position="4310"/>
    </location>
</feature>
<feature type="compositionally biased region" description="Basic and acidic residues" evidence="2">
    <location>
        <begin position="2412"/>
        <end position="2437"/>
    </location>
</feature>
<feature type="compositionally biased region" description="Basic and acidic residues" evidence="2">
    <location>
        <begin position="2472"/>
        <end position="2493"/>
    </location>
</feature>
<feature type="compositionally biased region" description="Basic and acidic residues" evidence="2">
    <location>
        <begin position="4218"/>
        <end position="4227"/>
    </location>
</feature>
<feature type="compositionally biased region" description="Basic and acidic residues" evidence="2">
    <location>
        <begin position="558"/>
        <end position="571"/>
    </location>
</feature>
<feature type="compositionally biased region" description="Basic and acidic residues" evidence="2">
    <location>
        <begin position="1318"/>
        <end position="1336"/>
    </location>
</feature>
<organism evidence="3 4">
    <name type="scientific">Adineta ricciae</name>
    <name type="common">Rotifer</name>
    <dbReference type="NCBI Taxonomy" id="249248"/>
    <lineage>
        <taxon>Eukaryota</taxon>
        <taxon>Metazoa</taxon>
        <taxon>Spiralia</taxon>
        <taxon>Gnathifera</taxon>
        <taxon>Rotifera</taxon>
        <taxon>Eurotatoria</taxon>
        <taxon>Bdelloidea</taxon>
        <taxon>Adinetida</taxon>
        <taxon>Adinetidae</taxon>
        <taxon>Adineta</taxon>
    </lineage>
</organism>
<feature type="compositionally biased region" description="Basic and acidic residues" evidence="2">
    <location>
        <begin position="3996"/>
        <end position="4011"/>
    </location>
</feature>
<feature type="compositionally biased region" description="Polar residues" evidence="2">
    <location>
        <begin position="4156"/>
        <end position="4166"/>
    </location>
</feature>
<dbReference type="OrthoDB" id="10067950at2759"/>
<feature type="compositionally biased region" description="Low complexity" evidence="2">
    <location>
        <begin position="1471"/>
        <end position="1482"/>
    </location>
</feature>
<feature type="compositionally biased region" description="Basic and acidic residues" evidence="2">
    <location>
        <begin position="2638"/>
        <end position="2657"/>
    </location>
</feature>
<feature type="compositionally biased region" description="Basic and acidic residues" evidence="2">
    <location>
        <begin position="2004"/>
        <end position="2033"/>
    </location>
</feature>
<feature type="compositionally biased region" description="Basic and acidic residues" evidence="2">
    <location>
        <begin position="1732"/>
        <end position="1747"/>
    </location>
</feature>
<feature type="compositionally biased region" description="Basic and acidic residues" evidence="2">
    <location>
        <begin position="2135"/>
        <end position="2148"/>
    </location>
</feature>
<feature type="compositionally biased region" description="Basic and acidic residues" evidence="2">
    <location>
        <begin position="2113"/>
        <end position="2123"/>
    </location>
</feature>
<feature type="region of interest" description="Disordered" evidence="2">
    <location>
        <begin position="558"/>
        <end position="580"/>
    </location>
</feature>
<feature type="compositionally biased region" description="Basic and acidic residues" evidence="2">
    <location>
        <begin position="3145"/>
        <end position="3167"/>
    </location>
</feature>
<feature type="compositionally biased region" description="Polar residues" evidence="2">
    <location>
        <begin position="1300"/>
        <end position="1316"/>
    </location>
</feature>
<feature type="compositionally biased region" description="Basic and acidic residues" evidence="2">
    <location>
        <begin position="1509"/>
        <end position="1552"/>
    </location>
</feature>
<feature type="coiled-coil region" evidence="1">
    <location>
        <begin position="3183"/>
        <end position="3210"/>
    </location>
</feature>
<feature type="compositionally biased region" description="Low complexity" evidence="2">
    <location>
        <begin position="4928"/>
        <end position="4947"/>
    </location>
</feature>
<feature type="compositionally biased region" description="Polar residues" evidence="2">
    <location>
        <begin position="1832"/>
        <end position="1842"/>
    </location>
</feature>
<feature type="compositionally biased region" description="Basic and acidic residues" evidence="2">
    <location>
        <begin position="2338"/>
        <end position="2348"/>
    </location>
</feature>
<feature type="compositionally biased region" description="Basic and acidic residues" evidence="2">
    <location>
        <begin position="2593"/>
        <end position="2606"/>
    </location>
</feature>
<feature type="compositionally biased region" description="Basic and acidic residues" evidence="2">
    <location>
        <begin position="2897"/>
        <end position="2912"/>
    </location>
</feature>
<accession>A0A814KTG6</accession>
<feature type="compositionally biased region" description="Basic and acidic residues" evidence="2">
    <location>
        <begin position="1856"/>
        <end position="1866"/>
    </location>
</feature>
<evidence type="ECO:0000313" key="3">
    <source>
        <dbReference type="EMBL" id="CAF1056725.1"/>
    </source>
</evidence>
<feature type="compositionally biased region" description="Basic and acidic residues" evidence="2">
    <location>
        <begin position="3919"/>
        <end position="3930"/>
    </location>
</feature>
<feature type="compositionally biased region" description="Basic and acidic residues" evidence="2">
    <location>
        <begin position="1817"/>
        <end position="1827"/>
    </location>
</feature>
<feature type="compositionally biased region" description="Basic and acidic residues" evidence="2">
    <location>
        <begin position="1433"/>
        <end position="1443"/>
    </location>
</feature>
<feature type="compositionally biased region" description="Polar residues" evidence="2">
    <location>
        <begin position="1444"/>
        <end position="1455"/>
    </location>
</feature>
<feature type="compositionally biased region" description="Polar residues" evidence="2">
    <location>
        <begin position="2101"/>
        <end position="2112"/>
    </location>
</feature>
<feature type="compositionally biased region" description="Basic and acidic residues" evidence="2">
    <location>
        <begin position="3498"/>
        <end position="3513"/>
    </location>
</feature>
<feature type="region of interest" description="Disordered" evidence="2">
    <location>
        <begin position="874"/>
        <end position="1709"/>
    </location>
</feature>
<feature type="compositionally biased region" description="Basic and acidic residues" evidence="2">
    <location>
        <begin position="3289"/>
        <end position="3307"/>
    </location>
</feature>
<feature type="compositionally biased region" description="Basic and acidic residues" evidence="2">
    <location>
        <begin position="1982"/>
        <end position="1993"/>
    </location>
</feature>
<gene>
    <name evidence="3" type="ORF">EDS130_LOCUS17703</name>
</gene>
<feature type="compositionally biased region" description="Basic and acidic residues" evidence="2">
    <location>
        <begin position="1671"/>
        <end position="1707"/>
    </location>
</feature>
<reference evidence="3" key="1">
    <citation type="submission" date="2021-02" db="EMBL/GenBank/DDBJ databases">
        <authorList>
            <person name="Nowell W R."/>
        </authorList>
    </citation>
    <scope>NUCLEOTIDE SEQUENCE</scope>
</reference>
<feature type="compositionally biased region" description="Basic and acidic residues" evidence="2">
    <location>
        <begin position="1344"/>
        <end position="1364"/>
    </location>
</feature>
<feature type="compositionally biased region" description="Acidic residues" evidence="2">
    <location>
        <begin position="2626"/>
        <end position="2637"/>
    </location>
</feature>
<feature type="coiled-coil region" evidence="1">
    <location>
        <begin position="403"/>
        <end position="449"/>
    </location>
</feature>
<dbReference type="EMBL" id="CAJNOJ010000080">
    <property type="protein sequence ID" value="CAF1056725.1"/>
    <property type="molecule type" value="Genomic_DNA"/>
</dbReference>
<name>A0A814KTG6_ADIRI</name>
<feature type="compositionally biased region" description="Low complexity" evidence="2">
    <location>
        <begin position="4280"/>
        <end position="4292"/>
    </location>
</feature>
<feature type="compositionally biased region" description="Low complexity" evidence="2">
    <location>
        <begin position="3588"/>
        <end position="3599"/>
    </location>
</feature>
<evidence type="ECO:0000313" key="4">
    <source>
        <dbReference type="Proteomes" id="UP000663852"/>
    </source>
</evidence>
<feature type="compositionally biased region" description="Basic and acidic residues" evidence="2">
    <location>
        <begin position="1262"/>
        <end position="1282"/>
    </location>
</feature>
<feature type="compositionally biased region" description="Polar residues" evidence="2">
    <location>
        <begin position="1213"/>
        <end position="1230"/>
    </location>
</feature>
<protein>
    <submittedName>
        <fullName evidence="3">Uncharacterized protein</fullName>
    </submittedName>
</protein>
<feature type="compositionally biased region" description="Basic and acidic residues" evidence="2">
    <location>
        <begin position="1140"/>
        <end position="1170"/>
    </location>
</feature>